<organism evidence="1 2">
    <name type="scientific">Pelosinus baikalensis</name>
    <dbReference type="NCBI Taxonomy" id="2892015"/>
    <lineage>
        <taxon>Bacteria</taxon>
        <taxon>Bacillati</taxon>
        <taxon>Bacillota</taxon>
        <taxon>Negativicutes</taxon>
        <taxon>Selenomonadales</taxon>
        <taxon>Sporomusaceae</taxon>
        <taxon>Pelosinus</taxon>
    </lineage>
</organism>
<comment type="caution">
    <text evidence="1">The sequence shown here is derived from an EMBL/GenBank/DDBJ whole genome shotgun (WGS) entry which is preliminary data.</text>
</comment>
<name>A0ABS8HXX3_9FIRM</name>
<gene>
    <name evidence="1" type="ORF">LMF89_22040</name>
</gene>
<proteinExistence type="predicted"/>
<dbReference type="EMBL" id="JAJHJB010000046">
    <property type="protein sequence ID" value="MCC5468021.1"/>
    <property type="molecule type" value="Genomic_DNA"/>
</dbReference>
<keyword evidence="2" id="KW-1185">Reference proteome</keyword>
<sequence>MDEFIGCITRKANSDNIVIEAVSNDREIKIIFTPENFAFALTAAPRRCEVIERSFNKKE</sequence>
<evidence type="ECO:0000313" key="1">
    <source>
        <dbReference type="EMBL" id="MCC5468021.1"/>
    </source>
</evidence>
<evidence type="ECO:0000313" key="2">
    <source>
        <dbReference type="Proteomes" id="UP001165492"/>
    </source>
</evidence>
<dbReference type="Proteomes" id="UP001165492">
    <property type="component" value="Unassembled WGS sequence"/>
</dbReference>
<dbReference type="RefSeq" id="WP_229536932.1">
    <property type="nucleotide sequence ID" value="NZ_JAJHJB010000046.1"/>
</dbReference>
<accession>A0ABS8HXX3</accession>
<reference evidence="1" key="1">
    <citation type="submission" date="2021-11" db="EMBL/GenBank/DDBJ databases">
        <title>Description of a new species Pelosinus isolated from the bottom sediments of Lake Baikal.</title>
        <authorList>
            <person name="Zakharyuk A."/>
        </authorList>
    </citation>
    <scope>NUCLEOTIDE SEQUENCE</scope>
    <source>
        <strain evidence="1">Bkl1</strain>
    </source>
</reference>
<protein>
    <submittedName>
        <fullName evidence="1">Uncharacterized protein</fullName>
    </submittedName>
</protein>